<keyword evidence="1" id="KW-0238">DNA-binding</keyword>
<reference evidence="3" key="1">
    <citation type="journal article" date="2015" name="Nature">
        <title>Complex archaea that bridge the gap between prokaryotes and eukaryotes.</title>
        <authorList>
            <person name="Spang A."/>
            <person name="Saw J.H."/>
            <person name="Jorgensen S.L."/>
            <person name="Zaremba-Niedzwiedzka K."/>
            <person name="Martijn J."/>
            <person name="Lind A.E."/>
            <person name="van Eijk R."/>
            <person name="Schleper C."/>
            <person name="Guy L."/>
            <person name="Ettema T.J."/>
        </authorList>
    </citation>
    <scope>NUCLEOTIDE SEQUENCE</scope>
</reference>
<dbReference type="InterPro" id="IPR036388">
    <property type="entry name" value="WH-like_DNA-bd_sf"/>
</dbReference>
<dbReference type="GO" id="GO:0006355">
    <property type="term" value="P:regulation of DNA-templated transcription"/>
    <property type="evidence" value="ECO:0007669"/>
    <property type="project" value="InterPro"/>
</dbReference>
<dbReference type="InterPro" id="IPR016032">
    <property type="entry name" value="Sig_transdc_resp-reg_C-effctor"/>
</dbReference>
<accession>A0A0F9LBP7</accession>
<dbReference type="CDD" id="cd00383">
    <property type="entry name" value="trans_reg_C"/>
    <property type="match status" value="1"/>
</dbReference>
<dbReference type="SUPFAM" id="SSF46894">
    <property type="entry name" value="C-terminal effector domain of the bipartite response regulators"/>
    <property type="match status" value="1"/>
</dbReference>
<dbReference type="EMBL" id="LAZR01011465">
    <property type="protein sequence ID" value="KKM61530.1"/>
    <property type="molecule type" value="Genomic_DNA"/>
</dbReference>
<dbReference type="AlphaFoldDB" id="A0A0F9LBP7"/>
<dbReference type="InterPro" id="IPR001867">
    <property type="entry name" value="OmpR/PhoB-type_DNA-bd"/>
</dbReference>
<evidence type="ECO:0000313" key="3">
    <source>
        <dbReference type="EMBL" id="KKM61530.1"/>
    </source>
</evidence>
<dbReference type="PROSITE" id="PS51755">
    <property type="entry name" value="OMPR_PHOB"/>
    <property type="match status" value="1"/>
</dbReference>
<dbReference type="SMART" id="SM00862">
    <property type="entry name" value="Trans_reg_C"/>
    <property type="match status" value="1"/>
</dbReference>
<organism evidence="3">
    <name type="scientific">marine sediment metagenome</name>
    <dbReference type="NCBI Taxonomy" id="412755"/>
    <lineage>
        <taxon>unclassified sequences</taxon>
        <taxon>metagenomes</taxon>
        <taxon>ecological metagenomes</taxon>
    </lineage>
</organism>
<gene>
    <name evidence="3" type="ORF">LCGC14_1530780</name>
</gene>
<comment type="caution">
    <text evidence="3">The sequence shown here is derived from an EMBL/GenBank/DDBJ whole genome shotgun (WGS) entry which is preliminary data.</text>
</comment>
<evidence type="ECO:0000256" key="1">
    <source>
        <dbReference type="ARBA" id="ARBA00023125"/>
    </source>
</evidence>
<dbReference type="GO" id="GO:0003677">
    <property type="term" value="F:DNA binding"/>
    <property type="evidence" value="ECO:0007669"/>
    <property type="project" value="UniProtKB-KW"/>
</dbReference>
<dbReference type="GO" id="GO:0000160">
    <property type="term" value="P:phosphorelay signal transduction system"/>
    <property type="evidence" value="ECO:0007669"/>
    <property type="project" value="InterPro"/>
</dbReference>
<protein>
    <recommendedName>
        <fullName evidence="2">OmpR/PhoB-type domain-containing protein</fullName>
    </recommendedName>
</protein>
<sequence>MTSSGSECPLCGHEIPADCPARIDLDAKAVVYKGRFTVLTTRQMDILSVLIDAHPRVVTKEHIMDRIYFLSQDAAEEKIVDVFVCKMRAALKGLGIEIVTHWGKGYSIQYTEES</sequence>
<feature type="domain" description="OmpR/PhoB-type" evidence="2">
    <location>
        <begin position="13"/>
        <end position="110"/>
    </location>
</feature>
<name>A0A0F9LBP7_9ZZZZ</name>
<proteinExistence type="predicted"/>
<dbReference type="Pfam" id="PF00486">
    <property type="entry name" value="Trans_reg_C"/>
    <property type="match status" value="1"/>
</dbReference>
<dbReference type="Gene3D" id="1.10.10.10">
    <property type="entry name" value="Winged helix-like DNA-binding domain superfamily/Winged helix DNA-binding domain"/>
    <property type="match status" value="1"/>
</dbReference>
<evidence type="ECO:0000259" key="2">
    <source>
        <dbReference type="PROSITE" id="PS51755"/>
    </source>
</evidence>